<dbReference type="OrthoDB" id="5600085at2759"/>
<dbReference type="Proteomes" id="UP000237438">
    <property type="component" value="Unassembled WGS sequence"/>
</dbReference>
<dbReference type="EMBL" id="PEDP01000894">
    <property type="protein sequence ID" value="POS84709.1"/>
    <property type="molecule type" value="Genomic_DNA"/>
</dbReference>
<comment type="caution">
    <text evidence="2">The sequence shown here is derived from an EMBL/GenBank/DDBJ whole genome shotgun (WGS) entry which is preliminary data.</text>
</comment>
<protein>
    <recommendedName>
        <fullName evidence="4">Copper-fist domain-containing protein</fullName>
    </recommendedName>
</protein>
<dbReference type="STRING" id="225359.A0A2S4PRQ1"/>
<evidence type="ECO:0000313" key="3">
    <source>
        <dbReference type="Proteomes" id="UP000237438"/>
    </source>
</evidence>
<dbReference type="AlphaFoldDB" id="A0A2S4PRQ1"/>
<feature type="compositionally biased region" description="Polar residues" evidence="1">
    <location>
        <begin position="48"/>
        <end position="62"/>
    </location>
</feature>
<organism evidence="2 3">
    <name type="scientific">Erysiphe pulchra</name>
    <dbReference type="NCBI Taxonomy" id="225359"/>
    <lineage>
        <taxon>Eukaryota</taxon>
        <taxon>Fungi</taxon>
        <taxon>Dikarya</taxon>
        <taxon>Ascomycota</taxon>
        <taxon>Pezizomycotina</taxon>
        <taxon>Leotiomycetes</taxon>
        <taxon>Erysiphales</taxon>
        <taxon>Erysiphaceae</taxon>
        <taxon>Erysiphe</taxon>
    </lineage>
</organism>
<accession>A0A2S4PRQ1</accession>
<evidence type="ECO:0000256" key="1">
    <source>
        <dbReference type="SAM" id="MobiDB-lite"/>
    </source>
</evidence>
<gene>
    <name evidence="2" type="ORF">EPUL_004147</name>
</gene>
<keyword evidence="3" id="KW-1185">Reference proteome</keyword>
<feature type="region of interest" description="Disordered" evidence="1">
    <location>
        <begin position="48"/>
        <end position="73"/>
    </location>
</feature>
<evidence type="ECO:0008006" key="4">
    <source>
        <dbReference type="Google" id="ProtNLM"/>
    </source>
</evidence>
<name>A0A2S4PRQ1_9PEZI</name>
<evidence type="ECO:0000313" key="2">
    <source>
        <dbReference type="EMBL" id="POS84709.1"/>
    </source>
</evidence>
<reference evidence="2 3" key="1">
    <citation type="submission" date="2017-10" db="EMBL/GenBank/DDBJ databases">
        <title>Development of genomic resources for the powdery mildew, Erysiphe pulchra.</title>
        <authorList>
            <person name="Wadl P.A."/>
            <person name="Mack B.M."/>
            <person name="Moore G."/>
            <person name="Beltz S.B."/>
        </authorList>
    </citation>
    <scope>NUCLEOTIDE SEQUENCE [LARGE SCALE GENOMIC DNA]</scope>
    <source>
        <strain evidence="2">Cflorida</strain>
    </source>
</reference>
<proteinExistence type="predicted"/>
<sequence>MVPVRKPGRPLSSCPHLKDHLCSCNSITAAIPRRQICQCSISSSSKNTNVATRATPSSSMETPISPGKPSFRIDKNYQKSHLKRKSSGVASLERMNSCQIHNQKELTNGHQIPIVSSNGYYVSPFPNTIGHYSQTSPSLVPQSLSTNGVSQVGESSQYCNGNLDNGHSYTMNQNPIIGPDFFPNGANINTGQSPISDENFAEILDGVTRSPRKKQSCCDDRKNVYRKEKDPTINRPTIIKATNGNSTICPIQANCCMLKCTNQPNTSSTSSFTEQKESEITNDCCLETPKNLNQNNVSNVEAQSSFPETVDFNHQFYTYPSPQQPIFSYHTATYGSFSNPLNVSTWRQTHDNMFSNTQGQNQVTGNFSTTPVPEIRSFLRSCNCGDACQCVGCVSHPYNDATQDYVRSAWQTISLEGTSSEPYTNGGQASHEDQSAVLQQNIENKSVSNPPTPSSSNGEEQSLPENNFLFVNYSFPSEGCEDGGFNYECDNNCQCIGCDIKRRNPG</sequence>